<evidence type="ECO:0000256" key="8">
    <source>
        <dbReference type="ARBA" id="ARBA00022741"/>
    </source>
</evidence>
<evidence type="ECO:0000256" key="11">
    <source>
        <dbReference type="ARBA" id="ARBA00022842"/>
    </source>
</evidence>
<keyword evidence="8" id="KW-0547">Nucleotide-binding</keyword>
<dbReference type="InterPro" id="IPR015806">
    <property type="entry name" value="Pyrv_Knase_insert_dom_sf"/>
</dbReference>
<evidence type="ECO:0000259" key="14">
    <source>
        <dbReference type="Pfam" id="PF00224"/>
    </source>
</evidence>
<comment type="cofactor">
    <cofactor evidence="1">
        <name>K(+)</name>
        <dbReference type="ChEBI" id="CHEBI:29103"/>
    </cofactor>
</comment>
<comment type="similarity">
    <text evidence="3">Belongs to the pyruvate kinase family.</text>
</comment>
<dbReference type="GO" id="GO:0030955">
    <property type="term" value="F:potassium ion binding"/>
    <property type="evidence" value="ECO:0007669"/>
    <property type="project" value="InterPro"/>
</dbReference>
<keyword evidence="10" id="KW-0067">ATP-binding</keyword>
<keyword evidence="9" id="KW-0418">Kinase</keyword>
<reference evidence="15 16" key="1">
    <citation type="submission" date="2014-02" db="EMBL/GenBank/DDBJ databases">
        <title>Genome sequence of Paenibacillus darwinianus reveals adaptive mechanisms for survival in Antarctic soils.</title>
        <authorList>
            <person name="Dsouza M."/>
            <person name="Taylor M.W."/>
            <person name="Turner S.J."/>
            <person name="Aislabie J."/>
        </authorList>
    </citation>
    <scope>NUCLEOTIDE SEQUENCE [LARGE SCALE GENOMIC DNA]</scope>
    <source>
        <strain evidence="15 16">CE1</strain>
    </source>
</reference>
<evidence type="ECO:0000256" key="10">
    <source>
        <dbReference type="ARBA" id="ARBA00022840"/>
    </source>
</evidence>
<sequence>MGYMTDAEFISQVWTLYRTVKDQGGLLTVTYPTALQQYSAVNLMAFLTYKKNVKTDFLTAMRVRGLRLSTYQHVAHSLEIICSRLGILPSNQITAAAPPPSIIRMRSEALFGTKRDAESPHIMLTLDVRMLASPVIEQFLANGMTIARINCAHGDRSIWTKLIEAVRGAEEQLRGKGQYRGQACKIYMDLAGPKIRVGPIRKTGYPLKISVKKNEYGQPLESLRGFIGPHPPAASMESSQAFDFEIPILPHDKLHLLKEGDRLAFRDIRGKRRTLLVLQVMPSGLEASLDQTAYLDEHTTLYNEDYHINLRVASLAKKPVRLFVKKSDSLRIYLNDKLEGDYSPTGVACISVSLPQAFTKLREGHSVFIDDGKVHGIVYRHNERFVDVKVVAPDYPIVLKEGKGINLPDSNVGKSITALTGKDTEDLAFIAEHADMVGVSFVHDANDLRRLKELLDESVKSDIAVIAKIETREAVHHFSSLLLEGLTFARFGVMVARGDLAIEIGFQQLSVVQEEILAMSRAAHVPVILATQVLDTMAKKGMPSRAELADLSFGSEFDCVMLNKGPFMKETVSFLQETLLLLNQVKHHTKTITRLMHD</sequence>
<keyword evidence="6" id="KW-0808">Transferase</keyword>
<dbReference type="InterPro" id="IPR040442">
    <property type="entry name" value="Pyrv_kinase-like_dom_sf"/>
</dbReference>
<dbReference type="InterPro" id="IPR015813">
    <property type="entry name" value="Pyrv/PenolPyrv_kinase-like_dom"/>
</dbReference>
<evidence type="ECO:0000256" key="5">
    <source>
        <dbReference type="ARBA" id="ARBA00018587"/>
    </source>
</evidence>
<keyword evidence="13" id="KW-0670">Pyruvate</keyword>
<comment type="pathway">
    <text evidence="2">Carbohydrate degradation; glycolysis; pyruvate from D-glyceraldehyde 3-phosphate: step 5/5.</text>
</comment>
<organism evidence="15 16">
    <name type="scientific">Paenibacillus darwinianus</name>
    <dbReference type="NCBI Taxonomy" id="1380763"/>
    <lineage>
        <taxon>Bacteria</taxon>
        <taxon>Bacillati</taxon>
        <taxon>Bacillota</taxon>
        <taxon>Bacilli</taxon>
        <taxon>Bacillales</taxon>
        <taxon>Paenibacillaceae</taxon>
        <taxon>Paenibacillus</taxon>
    </lineage>
</organism>
<accession>A0A9W5S0A2</accession>
<dbReference type="SUPFAM" id="SSF51621">
    <property type="entry name" value="Phosphoenolpyruvate/pyruvate domain"/>
    <property type="match status" value="1"/>
</dbReference>
<dbReference type="Gene3D" id="3.20.20.60">
    <property type="entry name" value="Phosphoenolpyruvate-binding domains"/>
    <property type="match status" value="2"/>
</dbReference>
<evidence type="ECO:0000256" key="12">
    <source>
        <dbReference type="ARBA" id="ARBA00023152"/>
    </source>
</evidence>
<dbReference type="Proteomes" id="UP000053750">
    <property type="component" value="Unassembled WGS sequence"/>
</dbReference>
<evidence type="ECO:0000313" key="15">
    <source>
        <dbReference type="EMBL" id="EXX85963.1"/>
    </source>
</evidence>
<dbReference type="InterPro" id="IPR001697">
    <property type="entry name" value="Pyr_Knase"/>
</dbReference>
<dbReference type="EMBL" id="JFHU01000205">
    <property type="protein sequence ID" value="EXX85963.1"/>
    <property type="molecule type" value="Genomic_DNA"/>
</dbReference>
<name>A0A9W5S0A2_9BACL</name>
<dbReference type="GO" id="GO:0005524">
    <property type="term" value="F:ATP binding"/>
    <property type="evidence" value="ECO:0007669"/>
    <property type="project" value="UniProtKB-KW"/>
</dbReference>
<dbReference type="GO" id="GO:0000287">
    <property type="term" value="F:magnesium ion binding"/>
    <property type="evidence" value="ECO:0007669"/>
    <property type="project" value="InterPro"/>
</dbReference>
<dbReference type="Pfam" id="PF00224">
    <property type="entry name" value="PK"/>
    <property type="match status" value="1"/>
</dbReference>
<evidence type="ECO:0000256" key="13">
    <source>
        <dbReference type="ARBA" id="ARBA00023317"/>
    </source>
</evidence>
<evidence type="ECO:0000256" key="4">
    <source>
        <dbReference type="ARBA" id="ARBA00012142"/>
    </source>
</evidence>
<keyword evidence="16" id="KW-1185">Reference proteome</keyword>
<dbReference type="PANTHER" id="PTHR11817">
    <property type="entry name" value="PYRUVATE KINASE"/>
    <property type="match status" value="1"/>
</dbReference>
<evidence type="ECO:0000256" key="2">
    <source>
        <dbReference type="ARBA" id="ARBA00004997"/>
    </source>
</evidence>
<dbReference type="GO" id="GO:0016301">
    <property type="term" value="F:kinase activity"/>
    <property type="evidence" value="ECO:0007669"/>
    <property type="project" value="UniProtKB-KW"/>
</dbReference>
<evidence type="ECO:0000256" key="1">
    <source>
        <dbReference type="ARBA" id="ARBA00001958"/>
    </source>
</evidence>
<dbReference type="EC" id="2.7.1.40" evidence="4"/>
<protein>
    <recommendedName>
        <fullName evidence="5">Pyruvate kinase</fullName>
        <ecNumber evidence="4">2.7.1.40</ecNumber>
    </recommendedName>
</protein>
<evidence type="ECO:0000313" key="16">
    <source>
        <dbReference type="Proteomes" id="UP000053750"/>
    </source>
</evidence>
<keyword evidence="7" id="KW-0479">Metal-binding</keyword>
<evidence type="ECO:0000256" key="6">
    <source>
        <dbReference type="ARBA" id="ARBA00022679"/>
    </source>
</evidence>
<keyword evidence="11" id="KW-0460">Magnesium</keyword>
<evidence type="ECO:0000256" key="7">
    <source>
        <dbReference type="ARBA" id="ARBA00022723"/>
    </source>
</evidence>
<dbReference type="SUPFAM" id="SSF50800">
    <property type="entry name" value="PK beta-barrel domain-like"/>
    <property type="match status" value="1"/>
</dbReference>
<evidence type="ECO:0000256" key="3">
    <source>
        <dbReference type="ARBA" id="ARBA00008663"/>
    </source>
</evidence>
<dbReference type="AlphaFoldDB" id="A0A9W5S0A2"/>
<evidence type="ECO:0000256" key="9">
    <source>
        <dbReference type="ARBA" id="ARBA00022777"/>
    </source>
</evidence>
<proteinExistence type="inferred from homology"/>
<dbReference type="PROSITE" id="PS00110">
    <property type="entry name" value="PYRUVATE_KINASE"/>
    <property type="match status" value="1"/>
</dbReference>
<dbReference type="InterPro" id="IPR018209">
    <property type="entry name" value="Pyrv_Knase_AS"/>
</dbReference>
<comment type="caution">
    <text evidence="15">The sequence shown here is derived from an EMBL/GenBank/DDBJ whole genome shotgun (WGS) entry which is preliminary data.</text>
</comment>
<dbReference type="OrthoDB" id="9812123at2"/>
<dbReference type="InterPro" id="IPR015793">
    <property type="entry name" value="Pyrv_Knase_brl"/>
</dbReference>
<dbReference type="Gene3D" id="2.40.33.10">
    <property type="entry name" value="PK beta-barrel domain-like"/>
    <property type="match status" value="2"/>
</dbReference>
<dbReference type="GO" id="GO:0004743">
    <property type="term" value="F:pyruvate kinase activity"/>
    <property type="evidence" value="ECO:0007669"/>
    <property type="project" value="UniProtKB-EC"/>
</dbReference>
<feature type="domain" description="Pyruvate kinase barrel" evidence="14">
    <location>
        <begin position="310"/>
        <end position="563"/>
    </location>
</feature>
<dbReference type="InterPro" id="IPR011037">
    <property type="entry name" value="Pyrv_Knase-like_insert_dom_sf"/>
</dbReference>
<gene>
    <name evidence="15" type="ORF">BG53_07260</name>
</gene>
<keyword evidence="12" id="KW-0324">Glycolysis</keyword>